<evidence type="ECO:0000313" key="2">
    <source>
        <dbReference type="Proteomes" id="UP000287352"/>
    </source>
</evidence>
<protein>
    <submittedName>
        <fullName evidence="1">Uncharacterized protein</fullName>
    </submittedName>
</protein>
<accession>A0A401ZYS1</accession>
<dbReference type="Proteomes" id="UP000287352">
    <property type="component" value="Unassembled WGS sequence"/>
</dbReference>
<name>A0A401ZYS1_9CHLR</name>
<keyword evidence="2" id="KW-1185">Reference proteome</keyword>
<comment type="caution">
    <text evidence="1">The sequence shown here is derived from an EMBL/GenBank/DDBJ whole genome shotgun (WGS) entry which is preliminary data.</text>
</comment>
<proteinExistence type="predicted"/>
<evidence type="ECO:0000313" key="1">
    <source>
        <dbReference type="EMBL" id="GCE12004.1"/>
    </source>
</evidence>
<gene>
    <name evidence="1" type="ORF">KTT_18630</name>
</gene>
<dbReference type="EMBL" id="BIFR01000001">
    <property type="protein sequence ID" value="GCE12004.1"/>
    <property type="molecule type" value="Genomic_DNA"/>
</dbReference>
<organism evidence="1 2">
    <name type="scientific">Tengunoibacter tsumagoiensis</name>
    <dbReference type="NCBI Taxonomy" id="2014871"/>
    <lineage>
        <taxon>Bacteria</taxon>
        <taxon>Bacillati</taxon>
        <taxon>Chloroflexota</taxon>
        <taxon>Ktedonobacteria</taxon>
        <taxon>Ktedonobacterales</taxon>
        <taxon>Dictyobacteraceae</taxon>
        <taxon>Tengunoibacter</taxon>
    </lineage>
</organism>
<sequence length="91" mass="10119">MMQAFQIEKITSVSENELTVIGRCLDDIEIGSQVYLLEEGKQLPNEAKAFVVSHIFIYGKDIDLLPGGWTGKLIMTGKEVVVGGNKYSLYH</sequence>
<reference evidence="2" key="1">
    <citation type="submission" date="2018-12" db="EMBL/GenBank/DDBJ databases">
        <title>Tengunoibacter tsumagoiensis gen. nov., sp. nov., Dictyobacter kobayashii sp. nov., D. alpinus sp. nov., and D. joshuensis sp. nov. and description of Dictyobacteraceae fam. nov. within the order Ktedonobacterales isolated from Tengu-no-mugimeshi.</title>
        <authorList>
            <person name="Wang C.M."/>
            <person name="Zheng Y."/>
            <person name="Sakai Y."/>
            <person name="Toyoda A."/>
            <person name="Minakuchi Y."/>
            <person name="Abe K."/>
            <person name="Yokota A."/>
            <person name="Yabe S."/>
        </authorList>
    </citation>
    <scope>NUCLEOTIDE SEQUENCE [LARGE SCALE GENOMIC DNA]</scope>
    <source>
        <strain evidence="2">Uno3</strain>
    </source>
</reference>
<dbReference type="AlphaFoldDB" id="A0A401ZYS1"/>